<evidence type="ECO:0000313" key="1">
    <source>
        <dbReference type="EnsemblMetazoa" id="XP_019756231.1"/>
    </source>
</evidence>
<organism evidence="1 2">
    <name type="scientific">Dendroctonus ponderosae</name>
    <name type="common">Mountain pine beetle</name>
    <dbReference type="NCBI Taxonomy" id="77166"/>
    <lineage>
        <taxon>Eukaryota</taxon>
        <taxon>Metazoa</taxon>
        <taxon>Ecdysozoa</taxon>
        <taxon>Arthropoda</taxon>
        <taxon>Hexapoda</taxon>
        <taxon>Insecta</taxon>
        <taxon>Pterygota</taxon>
        <taxon>Neoptera</taxon>
        <taxon>Endopterygota</taxon>
        <taxon>Coleoptera</taxon>
        <taxon>Polyphaga</taxon>
        <taxon>Cucujiformia</taxon>
        <taxon>Curculionidae</taxon>
        <taxon>Scolytinae</taxon>
        <taxon>Dendroctonus</taxon>
    </lineage>
</organism>
<evidence type="ECO:0000313" key="2">
    <source>
        <dbReference type="Proteomes" id="UP000019118"/>
    </source>
</evidence>
<reference evidence="1" key="2">
    <citation type="submission" date="2024-08" db="UniProtKB">
        <authorList>
            <consortium name="EnsemblMetazoa"/>
        </authorList>
    </citation>
    <scope>IDENTIFICATION</scope>
</reference>
<name>A0AAR5P6K1_DENPD</name>
<dbReference type="Proteomes" id="UP000019118">
    <property type="component" value="Unassembled WGS sequence"/>
</dbReference>
<accession>A0AAR5P6K1</accession>
<reference evidence="2" key="1">
    <citation type="journal article" date="2013" name="Genome Biol.">
        <title>Draft genome of the mountain pine beetle, Dendroctonus ponderosae Hopkins, a major forest pest.</title>
        <authorList>
            <person name="Keeling C.I."/>
            <person name="Yuen M.M."/>
            <person name="Liao N.Y."/>
            <person name="Docking T.R."/>
            <person name="Chan S.K."/>
            <person name="Taylor G.A."/>
            <person name="Palmquist D.L."/>
            <person name="Jackman S.D."/>
            <person name="Nguyen A."/>
            <person name="Li M."/>
            <person name="Henderson H."/>
            <person name="Janes J.K."/>
            <person name="Zhao Y."/>
            <person name="Pandoh P."/>
            <person name="Moore R."/>
            <person name="Sperling F.A."/>
            <person name="Huber D.P."/>
            <person name="Birol I."/>
            <person name="Jones S.J."/>
            <person name="Bohlmann J."/>
        </authorList>
    </citation>
    <scope>NUCLEOTIDE SEQUENCE</scope>
</reference>
<dbReference type="AlphaFoldDB" id="A0AAR5P6K1"/>
<proteinExistence type="predicted"/>
<sequence length="633" mass="72605">MVLSDGLQALKPMLFCGNTVMFALSRAICRTSANSYGAFRSVSITKNPILSGDLFKPLDNHEEDSLLNSIRTANSPLAVFEIVHKHHRRMNERHSIQAINAIFQFQRDGNSSLSPSRLANHPDFAKICEKIKKHAGVIDVNDAIDTLKVVSYVGIPAKSLIVQVMLQVIRNNVNSLNIPHILFLDFLLRNFETTPLVEALKIALPLVFEIHVPTKLNTSNPVQMVDCLNYAVNNHLSQETIKVLIENLESYTGEFDGETARRIICYLCQLPRNSIYQKLLEKASTDLVVNIDNVPIVEMEFCLNRLAHRSTNRYGFYYQEVLFDTCANYIIDHNIDYKRAIRVLRNMARVHHCHKSLLDYVSTHIFKNPSAPKDPVDIYSIAVNLVLTDYKPVHWEHLKEWMKSAPKLAEENRKEIIWIRFAAALCHLDIYRIDVLSRALNEGYVSHLIEKNFYSNYEQYFTIWQCLTTYKPDLAQLLPANLNPKDLIRQYPKPERFIFEGALEKALGGKQFVLTDLLWKLGARIDHAIIFENNSPVPFQSSVEYVDDIKVEDNQQLVLIQGRVDHDYTKNTSNLRGLPARTAAIMEDTLKCSVIPINVDSWEQMNDFEKIPYLMQQIKEKLHLDIDVAESAL</sequence>
<gene>
    <name evidence="1" type="primary">109534887</name>
</gene>
<keyword evidence="2" id="KW-1185">Reference proteome</keyword>
<protein>
    <recommendedName>
        <fullName evidence="3">RAP domain-containing protein</fullName>
    </recommendedName>
</protein>
<evidence type="ECO:0008006" key="3">
    <source>
        <dbReference type="Google" id="ProtNLM"/>
    </source>
</evidence>
<dbReference type="EnsemblMetazoa" id="XM_019900672.1">
    <property type="protein sequence ID" value="XP_019756231.1"/>
    <property type="gene ID" value="LOC109534887"/>
</dbReference>